<evidence type="ECO:0000313" key="9">
    <source>
        <dbReference type="Proteomes" id="UP000000305"/>
    </source>
</evidence>
<feature type="transmembrane region" description="Helical" evidence="7">
    <location>
        <begin position="194"/>
        <end position="215"/>
    </location>
</feature>
<evidence type="ECO:0000313" key="8">
    <source>
        <dbReference type="EMBL" id="EFX88236.1"/>
    </source>
</evidence>
<evidence type="ECO:0000256" key="4">
    <source>
        <dbReference type="ARBA" id="ARBA00022989"/>
    </source>
</evidence>
<dbReference type="AlphaFoldDB" id="E9FXS4"/>
<dbReference type="GO" id="GO:0051606">
    <property type="term" value="P:detection of stimulus"/>
    <property type="evidence" value="ECO:0007669"/>
    <property type="project" value="UniProtKB-ARBA"/>
</dbReference>
<keyword evidence="9" id="KW-1185">Reference proteome</keyword>
<evidence type="ECO:0000256" key="6">
    <source>
        <dbReference type="ARBA" id="ARBA00023170"/>
    </source>
</evidence>
<evidence type="ECO:0000256" key="1">
    <source>
        <dbReference type="ARBA" id="ARBA00004651"/>
    </source>
</evidence>
<dbReference type="GO" id="GO:0038023">
    <property type="term" value="F:signaling receptor activity"/>
    <property type="evidence" value="ECO:0007669"/>
    <property type="project" value="UniProtKB-ARBA"/>
</dbReference>
<keyword evidence="4 7" id="KW-1133">Transmembrane helix</keyword>
<keyword evidence="3 7" id="KW-0812">Transmembrane</keyword>
<keyword evidence="5 7" id="KW-0472">Membrane</keyword>
<dbReference type="GO" id="GO:0007606">
    <property type="term" value="P:sensory perception of chemical stimulus"/>
    <property type="evidence" value="ECO:0000318"/>
    <property type="project" value="GO_Central"/>
</dbReference>
<dbReference type="PANTHER" id="PTHR21421">
    <property type="entry name" value="GUSTATORY RECEPTOR"/>
    <property type="match status" value="1"/>
</dbReference>
<evidence type="ECO:0008006" key="10">
    <source>
        <dbReference type="Google" id="ProtNLM"/>
    </source>
</evidence>
<dbReference type="HOGENOM" id="CLU_654286_0_0_1"/>
<protein>
    <recommendedName>
        <fullName evidence="10">Gustatory receptor</fullName>
    </recommendedName>
</protein>
<dbReference type="PANTHER" id="PTHR21421:SF29">
    <property type="entry name" value="GUSTATORY RECEPTOR 5A FOR TREHALOSE-RELATED"/>
    <property type="match status" value="1"/>
</dbReference>
<feature type="transmembrane region" description="Helical" evidence="7">
    <location>
        <begin position="347"/>
        <end position="374"/>
    </location>
</feature>
<accession>E9FXS4</accession>
<keyword evidence="6" id="KW-0675">Receptor</keyword>
<feature type="transmembrane region" description="Helical" evidence="7">
    <location>
        <begin position="102"/>
        <end position="121"/>
    </location>
</feature>
<gene>
    <name evidence="8" type="primary">DpuGr42</name>
    <name evidence="8" type="ORF">DAPPUDRAFT_346879</name>
</gene>
<dbReference type="KEGG" id="dpx:DAPPUDRAFT_346879"/>
<dbReference type="GO" id="GO:0050909">
    <property type="term" value="P:sensory perception of taste"/>
    <property type="evidence" value="ECO:0007669"/>
    <property type="project" value="InterPro"/>
</dbReference>
<dbReference type="Pfam" id="PF08395">
    <property type="entry name" value="7tm_7"/>
    <property type="match status" value="1"/>
</dbReference>
<feature type="transmembrane region" description="Helical" evidence="7">
    <location>
        <begin position="459"/>
        <end position="482"/>
    </location>
</feature>
<proteinExistence type="predicted"/>
<reference evidence="8 9" key="1">
    <citation type="journal article" date="2011" name="Science">
        <title>The ecoresponsive genome of Daphnia pulex.</title>
        <authorList>
            <person name="Colbourne J.K."/>
            <person name="Pfrender M.E."/>
            <person name="Gilbert D."/>
            <person name="Thomas W.K."/>
            <person name="Tucker A."/>
            <person name="Oakley T.H."/>
            <person name="Tokishita S."/>
            <person name="Aerts A."/>
            <person name="Arnold G.J."/>
            <person name="Basu M.K."/>
            <person name="Bauer D.J."/>
            <person name="Caceres C.E."/>
            <person name="Carmel L."/>
            <person name="Casola C."/>
            <person name="Choi J.H."/>
            <person name="Detter J.C."/>
            <person name="Dong Q."/>
            <person name="Dusheyko S."/>
            <person name="Eads B.D."/>
            <person name="Frohlich T."/>
            <person name="Geiler-Samerotte K.A."/>
            <person name="Gerlach D."/>
            <person name="Hatcher P."/>
            <person name="Jogdeo S."/>
            <person name="Krijgsveld J."/>
            <person name="Kriventseva E.V."/>
            <person name="Kultz D."/>
            <person name="Laforsch C."/>
            <person name="Lindquist E."/>
            <person name="Lopez J."/>
            <person name="Manak J.R."/>
            <person name="Muller J."/>
            <person name="Pangilinan J."/>
            <person name="Patwardhan R.P."/>
            <person name="Pitluck S."/>
            <person name="Pritham E.J."/>
            <person name="Rechtsteiner A."/>
            <person name="Rho M."/>
            <person name="Rogozin I.B."/>
            <person name="Sakarya O."/>
            <person name="Salamov A."/>
            <person name="Schaack S."/>
            <person name="Shapiro H."/>
            <person name="Shiga Y."/>
            <person name="Skalitzky C."/>
            <person name="Smith Z."/>
            <person name="Souvorov A."/>
            <person name="Sung W."/>
            <person name="Tang Z."/>
            <person name="Tsuchiya D."/>
            <person name="Tu H."/>
            <person name="Vos H."/>
            <person name="Wang M."/>
            <person name="Wolf Y.I."/>
            <person name="Yamagata H."/>
            <person name="Yamada T."/>
            <person name="Ye Y."/>
            <person name="Shaw J.R."/>
            <person name="Andrews J."/>
            <person name="Crease T.J."/>
            <person name="Tang H."/>
            <person name="Lucas S.M."/>
            <person name="Robertson H.M."/>
            <person name="Bork P."/>
            <person name="Koonin E.V."/>
            <person name="Zdobnov E.M."/>
            <person name="Grigoriev I.V."/>
            <person name="Lynch M."/>
            <person name="Boore J.L."/>
        </authorList>
    </citation>
    <scope>NUCLEOTIDE SEQUENCE [LARGE SCALE GENOMIC DNA]</scope>
</reference>
<evidence type="ECO:0000256" key="5">
    <source>
        <dbReference type="ARBA" id="ARBA00023136"/>
    </source>
</evidence>
<feature type="transmembrane region" description="Helical" evidence="7">
    <location>
        <begin position="235"/>
        <end position="257"/>
    </location>
</feature>
<sequence>MRQQKDLFSPGLAHYRRYPSPHQILPLRLVFSCIGRRDVNCNSARARIRNESFCNVECVKSNISLDETLRPLWKLTHYCGILLDWCRPISKNNHRFYKVSRFIWITLLFLLLFAIFSFEIIQLVKGIESAPNIHVMIPNILWSVPLLVGFIVQEQFLRYRREFLRFFKDWRALEIEIAQSNPDCVMCQSRGMHLTMYAIHAVMTIAGLIALGLDIFNHPEAPYLISTYQIVRETIPPPLICLIHLTPIGFTLTFLVIGDLVPSFTYYHAALAVNCLEKNMVKFCSKHLSSDRVLFVKSLANKPLINQNLNYFKTLPETSPYELDGYVHLIWKTYDNIDRMVNRANSLFGTFWVCSQGVILFMITSLLYSVFYYLDDALKMRSIDQILPYLLNFIGLTFRLISSTLISSHLNQRTIQFRGTLNRLLNQHWFQLSKPDRELLRSFLSRLSNDHLVASPLDLYNITPSILLSVLGLVVSYVIVLLQSN</sequence>
<dbReference type="GO" id="GO:0005886">
    <property type="term" value="C:plasma membrane"/>
    <property type="evidence" value="ECO:0007669"/>
    <property type="project" value="UniProtKB-SubCell"/>
</dbReference>
<evidence type="ECO:0000256" key="7">
    <source>
        <dbReference type="SAM" id="Phobius"/>
    </source>
</evidence>
<name>E9FXS4_DAPPU</name>
<dbReference type="Proteomes" id="UP000000305">
    <property type="component" value="Unassembled WGS sequence"/>
</dbReference>
<comment type="subcellular location">
    <subcellularLocation>
        <location evidence="1">Cell membrane</location>
        <topology evidence="1">Multi-pass membrane protein</topology>
    </subcellularLocation>
</comment>
<feature type="transmembrane region" description="Helical" evidence="7">
    <location>
        <begin position="386"/>
        <end position="406"/>
    </location>
</feature>
<dbReference type="EMBL" id="GL732526">
    <property type="protein sequence ID" value="EFX88236.1"/>
    <property type="molecule type" value="Genomic_DNA"/>
</dbReference>
<organism evidence="8 9">
    <name type="scientific">Daphnia pulex</name>
    <name type="common">Water flea</name>
    <dbReference type="NCBI Taxonomy" id="6669"/>
    <lineage>
        <taxon>Eukaryota</taxon>
        <taxon>Metazoa</taxon>
        <taxon>Ecdysozoa</taxon>
        <taxon>Arthropoda</taxon>
        <taxon>Crustacea</taxon>
        <taxon>Branchiopoda</taxon>
        <taxon>Diplostraca</taxon>
        <taxon>Cladocera</taxon>
        <taxon>Anomopoda</taxon>
        <taxon>Daphniidae</taxon>
        <taxon>Daphnia</taxon>
    </lineage>
</organism>
<dbReference type="InParanoid" id="E9FXS4"/>
<evidence type="ECO:0000256" key="2">
    <source>
        <dbReference type="ARBA" id="ARBA00022475"/>
    </source>
</evidence>
<evidence type="ECO:0000256" key="3">
    <source>
        <dbReference type="ARBA" id="ARBA00022692"/>
    </source>
</evidence>
<feature type="transmembrane region" description="Helical" evidence="7">
    <location>
        <begin position="133"/>
        <end position="152"/>
    </location>
</feature>
<dbReference type="InterPro" id="IPR013604">
    <property type="entry name" value="7TM_chemorcpt"/>
</dbReference>
<keyword evidence="2" id="KW-1003">Cell membrane</keyword>